<evidence type="ECO:0000313" key="3">
    <source>
        <dbReference type="RefSeq" id="XP_022242298.1"/>
    </source>
</evidence>
<reference evidence="3" key="1">
    <citation type="submission" date="2025-08" db="UniProtKB">
        <authorList>
            <consortium name="RefSeq"/>
        </authorList>
    </citation>
    <scope>IDENTIFICATION</scope>
    <source>
        <tissue evidence="3">Muscle</tissue>
    </source>
</reference>
<name>A0ABM1SF93_LIMPO</name>
<evidence type="ECO:0000313" key="2">
    <source>
        <dbReference type="Proteomes" id="UP000694941"/>
    </source>
</evidence>
<proteinExistence type="predicted"/>
<gene>
    <name evidence="3" type="primary">LOC111085888</name>
</gene>
<feature type="signal peptide" evidence="1">
    <location>
        <begin position="1"/>
        <end position="16"/>
    </location>
</feature>
<organism evidence="2 3">
    <name type="scientific">Limulus polyphemus</name>
    <name type="common">Atlantic horseshoe crab</name>
    <dbReference type="NCBI Taxonomy" id="6850"/>
    <lineage>
        <taxon>Eukaryota</taxon>
        <taxon>Metazoa</taxon>
        <taxon>Ecdysozoa</taxon>
        <taxon>Arthropoda</taxon>
        <taxon>Chelicerata</taxon>
        <taxon>Merostomata</taxon>
        <taxon>Xiphosura</taxon>
        <taxon>Limulidae</taxon>
        <taxon>Limulus</taxon>
    </lineage>
</organism>
<dbReference type="Gene3D" id="3.10.450.10">
    <property type="match status" value="1"/>
</dbReference>
<dbReference type="Proteomes" id="UP000694941">
    <property type="component" value="Unplaced"/>
</dbReference>
<protein>
    <submittedName>
        <fullName evidence="3">Uncharacterized protein LOC111085888 isoform X1</fullName>
    </submittedName>
</protein>
<keyword evidence="2" id="KW-1185">Reference proteome</keyword>
<accession>A0ABM1SF93</accession>
<dbReference type="GeneID" id="111085888"/>
<sequence length="144" mass="16886">MFTSFLVVMLAGRVWTSFNEQNMIKHNDVRNIDQRKLDALLKFAVREIEKLKLNHHNLDECHGIEVASILRGRKEEKEVTRYYLTLKVQSTAVNIEECRKKISSFVLQPEICEVEVSETVNKKKVRRSLVRSSCLQVKELLKRN</sequence>
<keyword evidence="1" id="KW-0732">Signal</keyword>
<feature type="chain" id="PRO_5046371522" evidence="1">
    <location>
        <begin position="17"/>
        <end position="144"/>
    </location>
</feature>
<evidence type="ECO:0000256" key="1">
    <source>
        <dbReference type="SAM" id="SignalP"/>
    </source>
</evidence>
<dbReference type="RefSeq" id="XP_022242298.1">
    <property type="nucleotide sequence ID" value="XM_022386590.1"/>
</dbReference>